<dbReference type="GO" id="GO:0016740">
    <property type="term" value="F:transferase activity"/>
    <property type="evidence" value="ECO:0007669"/>
    <property type="project" value="UniProtKB-KW"/>
</dbReference>
<comment type="catalytic activity">
    <reaction evidence="11">
        <text>N(6)-(pyridoxal phosphate)-L-lysyl-[4-amino-5-hydroxymethyl-2-methylpyrimidine phosphate synthase] + L-histidyl-[4-amino-5-hydroxymethyl-2-methylpyrimidine phosphate synthase] + 2 Fe(3+) + 4 H2O = L-lysyl-[4-amino-5-hydroxymethyl-2-methylpyrimidine phosphate synthase] + (2S)-2-amino-5-hydroxy-4-oxopentanoyl-[4-amino-5-hydroxymethyl-2-methylpyrimidine phosphate synthase] + 4-amino-2-methyl-5-(phosphooxymethyl)pyrimidine + 3-oxopropanoate + 2 Fe(2+) + 2 H(+)</text>
        <dbReference type="Rhea" id="RHEA:65756"/>
        <dbReference type="Rhea" id="RHEA-COMP:16892"/>
        <dbReference type="Rhea" id="RHEA-COMP:16893"/>
        <dbReference type="Rhea" id="RHEA-COMP:16894"/>
        <dbReference type="Rhea" id="RHEA-COMP:16895"/>
        <dbReference type="ChEBI" id="CHEBI:15377"/>
        <dbReference type="ChEBI" id="CHEBI:15378"/>
        <dbReference type="ChEBI" id="CHEBI:29033"/>
        <dbReference type="ChEBI" id="CHEBI:29034"/>
        <dbReference type="ChEBI" id="CHEBI:29969"/>
        <dbReference type="ChEBI" id="CHEBI:29979"/>
        <dbReference type="ChEBI" id="CHEBI:33190"/>
        <dbReference type="ChEBI" id="CHEBI:58354"/>
        <dbReference type="ChEBI" id="CHEBI:143915"/>
        <dbReference type="ChEBI" id="CHEBI:157692"/>
    </reaction>
    <physiologicalReaction direction="left-to-right" evidence="11">
        <dbReference type="Rhea" id="RHEA:65757"/>
    </physiologicalReaction>
</comment>
<protein>
    <recommendedName>
        <fullName evidence="10">Thiamine pyrimidine synthase</fullName>
    </recommendedName>
</protein>
<evidence type="ECO:0000256" key="11">
    <source>
        <dbReference type="ARBA" id="ARBA00048179"/>
    </source>
</evidence>
<evidence type="ECO:0000256" key="9">
    <source>
        <dbReference type="ARBA" id="ARBA00023004"/>
    </source>
</evidence>
<evidence type="ECO:0000256" key="4">
    <source>
        <dbReference type="ARBA" id="ARBA00011738"/>
    </source>
</evidence>
<evidence type="ECO:0000256" key="5">
    <source>
        <dbReference type="ARBA" id="ARBA00022679"/>
    </source>
</evidence>
<dbReference type="GO" id="GO:0009228">
    <property type="term" value="P:thiamine biosynthetic process"/>
    <property type="evidence" value="ECO:0007669"/>
    <property type="project" value="UniProtKB-KW"/>
</dbReference>
<dbReference type="Gene3D" id="3.40.190.10">
    <property type="entry name" value="Periplasmic binding protein-like II"/>
    <property type="match status" value="2"/>
</dbReference>
<evidence type="ECO:0000256" key="8">
    <source>
        <dbReference type="ARBA" id="ARBA00022977"/>
    </source>
</evidence>
<keyword evidence="6" id="KW-0479">Metal-binding</keyword>
<keyword evidence="8" id="KW-0784">Thiamine biosynthesis</keyword>
<evidence type="ECO:0000256" key="7">
    <source>
        <dbReference type="ARBA" id="ARBA00022898"/>
    </source>
</evidence>
<name>A0A0G4HXY6_9ALVE</name>
<feature type="domain" description="SsuA/THI5-like" evidence="12">
    <location>
        <begin position="40"/>
        <end position="256"/>
    </location>
</feature>
<dbReference type="VEuPathDB" id="CryptoDB:Cvel_9372"/>
<dbReference type="PANTHER" id="PTHR31528">
    <property type="entry name" value="4-AMINO-5-HYDROXYMETHYL-2-METHYLPYRIMIDINE PHOSPHATE SYNTHASE THI11-RELATED"/>
    <property type="match status" value="1"/>
</dbReference>
<evidence type="ECO:0000256" key="3">
    <source>
        <dbReference type="ARBA" id="ARBA00009406"/>
    </source>
</evidence>
<dbReference type="GO" id="GO:0046872">
    <property type="term" value="F:metal ion binding"/>
    <property type="evidence" value="ECO:0007669"/>
    <property type="project" value="UniProtKB-KW"/>
</dbReference>
<gene>
    <name evidence="13" type="ORF">Cvel_9372</name>
</gene>
<evidence type="ECO:0000256" key="2">
    <source>
        <dbReference type="ARBA" id="ARBA00004948"/>
    </source>
</evidence>
<dbReference type="InterPro" id="IPR027939">
    <property type="entry name" value="NMT1/THI5"/>
</dbReference>
<dbReference type="SUPFAM" id="SSF53850">
    <property type="entry name" value="Periplasmic binding protein-like II"/>
    <property type="match status" value="1"/>
</dbReference>
<dbReference type="GO" id="GO:0009229">
    <property type="term" value="P:thiamine diphosphate biosynthetic process"/>
    <property type="evidence" value="ECO:0007669"/>
    <property type="project" value="UniProtKB-UniPathway"/>
</dbReference>
<sequence length="359" mass="39629">MSIIKSLANRVPLPVARTGLRAFSTASHQKTTFLLNWYANPYHTPLFVAKEKGWLKEEGLDLAIMEATNPSDVTEVVGSGQADMGLKAMIHILAAKDRGINLTSFGTLLDEPPTGLIFKKSTDIRQFTDIVGKRIGYIGHFGKVMIDDLARQAGLSPDSYETVRVGMNVTDAIIRGEVDTGIGFTNFQRIELEELTGEEAGMLRIDELDGLGCCCFCSVMYVANDEWARQNPEKLSALLRGVRRGVDFTTEYPEEAWEVMTRANPRLNTTMYSKIYARTLPYFSRDLLNVERDWQKVGQFCKHLGVLPNDFDQHTVWTNEHVPAMGKPSVEPVTPGGVLGIAKELVGGARSSAPEAATA</sequence>
<comment type="function">
    <text evidence="1">Responsible for the formation of the pyrimidine heterocycle in the thiamine biosynthesis pathway. Catalyzes the formation of hydroxymethylpyrimidine phosphate (HMP-P) from histidine and pyridoxal phosphate (PLP). The protein uses PLP and the active site histidine to form HMP-P, generating an inactive enzyme. The enzyme can only undergo a single turnover, which suggests it is a suicide enzyme.</text>
</comment>
<organism evidence="13">
    <name type="scientific">Chromera velia CCMP2878</name>
    <dbReference type="NCBI Taxonomy" id="1169474"/>
    <lineage>
        <taxon>Eukaryota</taxon>
        <taxon>Sar</taxon>
        <taxon>Alveolata</taxon>
        <taxon>Colpodellida</taxon>
        <taxon>Chromeraceae</taxon>
        <taxon>Chromera</taxon>
    </lineage>
</organism>
<comment type="pathway">
    <text evidence="2">Cofactor biosynthesis; thiamine diphosphate biosynthesis.</text>
</comment>
<evidence type="ECO:0000256" key="10">
    <source>
        <dbReference type="ARBA" id="ARBA00033171"/>
    </source>
</evidence>
<comment type="similarity">
    <text evidence="3">Belongs to the NMT1/THI5 family.</text>
</comment>
<proteinExistence type="inferred from homology"/>
<keyword evidence="5" id="KW-0808">Transferase</keyword>
<evidence type="ECO:0000313" key="13">
    <source>
        <dbReference type="EMBL" id="CEM49364.1"/>
    </source>
</evidence>
<dbReference type="PANTHER" id="PTHR31528:SF1">
    <property type="entry name" value="4-AMINO-5-HYDROXYMETHYL-2-METHYLPYRIMIDINE PHOSPHATE SYNTHASE THI11-RELATED"/>
    <property type="match status" value="1"/>
</dbReference>
<keyword evidence="9" id="KW-0408">Iron</keyword>
<dbReference type="Pfam" id="PF09084">
    <property type="entry name" value="NMT1"/>
    <property type="match status" value="1"/>
</dbReference>
<accession>A0A0G4HXY6</accession>
<dbReference type="UniPathway" id="UPA00060"/>
<comment type="subunit">
    <text evidence="4">Homodimer.</text>
</comment>
<reference evidence="13" key="1">
    <citation type="submission" date="2014-11" db="EMBL/GenBank/DDBJ databases">
        <authorList>
            <person name="Otto D Thomas"/>
            <person name="Naeem Raeece"/>
        </authorList>
    </citation>
    <scope>NUCLEOTIDE SEQUENCE</scope>
</reference>
<dbReference type="EMBL" id="CDMZ01004313">
    <property type="protein sequence ID" value="CEM49364.1"/>
    <property type="molecule type" value="Genomic_DNA"/>
</dbReference>
<dbReference type="AlphaFoldDB" id="A0A0G4HXY6"/>
<evidence type="ECO:0000259" key="12">
    <source>
        <dbReference type="Pfam" id="PF09084"/>
    </source>
</evidence>
<dbReference type="InterPro" id="IPR015168">
    <property type="entry name" value="SsuA/THI5"/>
</dbReference>
<evidence type="ECO:0000256" key="1">
    <source>
        <dbReference type="ARBA" id="ARBA00003469"/>
    </source>
</evidence>
<keyword evidence="7" id="KW-0663">Pyridoxal phosphate</keyword>
<evidence type="ECO:0000256" key="6">
    <source>
        <dbReference type="ARBA" id="ARBA00022723"/>
    </source>
</evidence>